<gene>
    <name evidence="2" type="ORF">pdam_00009901</name>
</gene>
<keyword evidence="3" id="KW-1185">Reference proteome</keyword>
<protein>
    <submittedName>
        <fullName evidence="2">Uncharacterized protein</fullName>
    </submittedName>
</protein>
<dbReference type="AlphaFoldDB" id="A0A3M6TGU6"/>
<sequence length="170" mass="18869">MGARTPNTPASNPTVYRIASSSSSSPPRESRIDLNAQEQKANCQNADFHIAFLSVVCLLDLIKSSGTTGSHGHFAPARKSTLSSGEDGPCHHVLGTLHSICLKSLSDFVISLHNPQKVKLLQHLVAFIWQSRITSMDSKYTMLSLKDFYMLSLHYHWWYICGCSWPGKGY</sequence>
<proteinExistence type="predicted"/>
<evidence type="ECO:0000313" key="2">
    <source>
        <dbReference type="EMBL" id="RMX40632.1"/>
    </source>
</evidence>
<reference evidence="2 3" key="1">
    <citation type="journal article" date="2018" name="Sci. Rep.">
        <title>Comparative analysis of the Pocillopora damicornis genome highlights role of immune system in coral evolution.</title>
        <authorList>
            <person name="Cunning R."/>
            <person name="Bay R.A."/>
            <person name="Gillette P."/>
            <person name="Baker A.C."/>
            <person name="Traylor-Knowles N."/>
        </authorList>
    </citation>
    <scope>NUCLEOTIDE SEQUENCE [LARGE SCALE GENOMIC DNA]</scope>
    <source>
        <strain evidence="2">RSMAS</strain>
        <tissue evidence="2">Whole animal</tissue>
    </source>
</reference>
<evidence type="ECO:0000313" key="3">
    <source>
        <dbReference type="Proteomes" id="UP000275408"/>
    </source>
</evidence>
<dbReference type="EMBL" id="RCHS01003600">
    <property type="protein sequence ID" value="RMX40632.1"/>
    <property type="molecule type" value="Genomic_DNA"/>
</dbReference>
<dbReference type="Proteomes" id="UP000275408">
    <property type="component" value="Unassembled WGS sequence"/>
</dbReference>
<organism evidence="2 3">
    <name type="scientific">Pocillopora damicornis</name>
    <name type="common">Cauliflower coral</name>
    <name type="synonym">Millepora damicornis</name>
    <dbReference type="NCBI Taxonomy" id="46731"/>
    <lineage>
        <taxon>Eukaryota</taxon>
        <taxon>Metazoa</taxon>
        <taxon>Cnidaria</taxon>
        <taxon>Anthozoa</taxon>
        <taxon>Hexacorallia</taxon>
        <taxon>Scleractinia</taxon>
        <taxon>Astrocoeniina</taxon>
        <taxon>Pocilloporidae</taxon>
        <taxon>Pocillopora</taxon>
    </lineage>
</organism>
<accession>A0A3M6TGU6</accession>
<name>A0A3M6TGU6_POCDA</name>
<feature type="region of interest" description="Disordered" evidence="1">
    <location>
        <begin position="1"/>
        <end position="32"/>
    </location>
</feature>
<comment type="caution">
    <text evidence="2">The sequence shown here is derived from an EMBL/GenBank/DDBJ whole genome shotgun (WGS) entry which is preliminary data.</text>
</comment>
<evidence type="ECO:0000256" key="1">
    <source>
        <dbReference type="SAM" id="MobiDB-lite"/>
    </source>
</evidence>
<feature type="compositionally biased region" description="Polar residues" evidence="1">
    <location>
        <begin position="1"/>
        <end position="14"/>
    </location>
</feature>